<organism evidence="2 3">
    <name type="scientific">Stemphylium lycopersici</name>
    <name type="common">Tomato gray leaf spot disease fungus</name>
    <name type="synonym">Thyrospora lycopersici</name>
    <dbReference type="NCBI Taxonomy" id="183478"/>
    <lineage>
        <taxon>Eukaryota</taxon>
        <taxon>Fungi</taxon>
        <taxon>Dikarya</taxon>
        <taxon>Ascomycota</taxon>
        <taxon>Pezizomycotina</taxon>
        <taxon>Dothideomycetes</taxon>
        <taxon>Pleosporomycetidae</taxon>
        <taxon>Pleosporales</taxon>
        <taxon>Pleosporineae</taxon>
        <taxon>Pleosporaceae</taxon>
        <taxon>Stemphylium</taxon>
    </lineage>
</organism>
<comment type="caution">
    <text evidence="2">The sequence shown here is derived from an EMBL/GenBank/DDBJ whole genome shotgun (WGS) entry which is preliminary data.</text>
</comment>
<dbReference type="PANTHER" id="PTHR36195">
    <property type="entry name" value="DOMAIN PROTEIN, PUTATIVE (AFU_ORTHOLOGUE AFUA_5G01990)-RELATED-RELATED"/>
    <property type="match status" value="1"/>
</dbReference>
<evidence type="ECO:0000313" key="3">
    <source>
        <dbReference type="Proteomes" id="UP000249619"/>
    </source>
</evidence>
<gene>
    <name evidence="2" type="ORF">DDE83_000155</name>
</gene>
<dbReference type="AlphaFoldDB" id="A0A364NH63"/>
<accession>A0A364NH63</accession>
<dbReference type="EMBL" id="QGDH01000002">
    <property type="protein sequence ID" value="RAR16586.1"/>
    <property type="molecule type" value="Genomic_DNA"/>
</dbReference>
<proteinExistence type="predicted"/>
<protein>
    <submittedName>
        <fullName evidence="2">Bys1 domain-containing protein</fullName>
    </submittedName>
</protein>
<keyword evidence="3" id="KW-1185">Reference proteome</keyword>
<keyword evidence="1" id="KW-0732">Signal</keyword>
<evidence type="ECO:0000256" key="1">
    <source>
        <dbReference type="SAM" id="SignalP"/>
    </source>
</evidence>
<evidence type="ECO:0000313" key="2">
    <source>
        <dbReference type="EMBL" id="RAR16586.1"/>
    </source>
</evidence>
<feature type="chain" id="PRO_5016594112" evidence="1">
    <location>
        <begin position="20"/>
        <end position="159"/>
    </location>
</feature>
<dbReference type="STRING" id="183478.A0A364NH63"/>
<reference evidence="3" key="1">
    <citation type="submission" date="2018-05" db="EMBL/GenBank/DDBJ databases">
        <title>Draft genome sequence of Stemphylium lycopersici strain CIDEFI 213.</title>
        <authorList>
            <person name="Medina R."/>
            <person name="Franco M.E.E."/>
            <person name="Lucentini C.G."/>
            <person name="Saparrat M.C.N."/>
            <person name="Balatti P.A."/>
        </authorList>
    </citation>
    <scope>NUCLEOTIDE SEQUENCE [LARGE SCALE GENOMIC DNA]</scope>
    <source>
        <strain evidence="3">CIDEFI 213</strain>
    </source>
</reference>
<name>A0A364NH63_STELY</name>
<dbReference type="Proteomes" id="UP000249619">
    <property type="component" value="Unassembled WGS sequence"/>
</dbReference>
<feature type="signal peptide" evidence="1">
    <location>
        <begin position="1"/>
        <end position="19"/>
    </location>
</feature>
<dbReference type="InterPro" id="IPR006771">
    <property type="entry name" value="CetA-like"/>
</dbReference>
<dbReference type="Pfam" id="PF04681">
    <property type="entry name" value="Bys1"/>
    <property type="match status" value="1"/>
</dbReference>
<sequence length="159" mass="17295">MHLPTIIGNLALLASTAFAAHVVVRNKCGLPVYVTSVQTSQDPIQKILPGGMFSENQKPVVNRTGVAVKIAKAESDLAKGAPVLVLAYSWSEQSGLYYSLSAQDGFNFWSEKIRIHNPEGKPLEEIVWVGEPKPVHTAAYLGGEADLTLELCDNFAKRF</sequence>
<dbReference type="PANTHER" id="PTHR36195:SF4">
    <property type="entry name" value="DOMAIN PROTEIN, PUTATIVE (AFU_ORTHOLOGUE AFUA_5G01990)-RELATED"/>
    <property type="match status" value="1"/>
</dbReference>